<protein>
    <submittedName>
        <fullName evidence="2">Pimeloyl-ACP methyl ester carboxylesterase</fullName>
    </submittedName>
</protein>
<dbReference type="PANTHER" id="PTHR43433">
    <property type="entry name" value="HYDROLASE, ALPHA/BETA FOLD FAMILY PROTEIN"/>
    <property type="match status" value="1"/>
</dbReference>
<evidence type="ECO:0000313" key="2">
    <source>
        <dbReference type="EMBL" id="MBB5190479.1"/>
    </source>
</evidence>
<evidence type="ECO:0000313" key="3">
    <source>
        <dbReference type="Proteomes" id="UP000543030"/>
    </source>
</evidence>
<evidence type="ECO:0000259" key="1">
    <source>
        <dbReference type="Pfam" id="PF00561"/>
    </source>
</evidence>
<sequence>MTRLKANGIELAWDSFGSALAEPIVLIAGLGSQMIRWTVPFCTALAARGYRVIRFDLRDTGQSTYFDHYPAPDFAVLTAELRAGRQPPLAYTLEDTAADVVGLLDALGIARAHIVGRSMGGMIAQLLASLYPERVLSLTSIMSSSGNPALPAAAPEVMALMTRPAPDPRLDEDGFVAHGLAFARRIAGTGSPFNVEQHEILLREECRRGRSAGGFARQIAAIAACGDRTPGLASITAPALVIHGADDPVFLPACGEDTARAIPGARYMLLAGMGHDLPPALYETVIEAIASNCQGPG</sequence>
<name>A0A840RAP4_9NEIS</name>
<reference evidence="2 3" key="1">
    <citation type="submission" date="2020-08" db="EMBL/GenBank/DDBJ databases">
        <title>Genomic Encyclopedia of Type Strains, Phase IV (KMG-IV): sequencing the most valuable type-strain genomes for metagenomic binning, comparative biology and taxonomic classification.</title>
        <authorList>
            <person name="Goeker M."/>
        </authorList>
    </citation>
    <scope>NUCLEOTIDE SEQUENCE [LARGE SCALE GENOMIC DNA]</scope>
    <source>
        <strain evidence="2 3">DSM 18233</strain>
    </source>
</reference>
<dbReference type="GO" id="GO:0004806">
    <property type="term" value="F:triacylglycerol lipase activity"/>
    <property type="evidence" value="ECO:0007669"/>
    <property type="project" value="TreeGrafter"/>
</dbReference>
<dbReference type="AlphaFoldDB" id="A0A840RAP4"/>
<dbReference type="Pfam" id="PF00561">
    <property type="entry name" value="Abhydrolase_1"/>
    <property type="match status" value="1"/>
</dbReference>
<comment type="caution">
    <text evidence="2">The sequence shown here is derived from an EMBL/GenBank/DDBJ whole genome shotgun (WGS) entry which is preliminary data.</text>
</comment>
<dbReference type="EMBL" id="JACHHN010000002">
    <property type="protein sequence ID" value="MBB5190479.1"/>
    <property type="molecule type" value="Genomic_DNA"/>
</dbReference>
<dbReference type="GO" id="GO:0046503">
    <property type="term" value="P:glycerolipid catabolic process"/>
    <property type="evidence" value="ECO:0007669"/>
    <property type="project" value="TreeGrafter"/>
</dbReference>
<dbReference type="Gene3D" id="3.40.50.1820">
    <property type="entry name" value="alpha/beta hydrolase"/>
    <property type="match status" value="1"/>
</dbReference>
<dbReference type="PANTHER" id="PTHR43433:SF5">
    <property type="entry name" value="AB HYDROLASE-1 DOMAIN-CONTAINING PROTEIN"/>
    <property type="match status" value="1"/>
</dbReference>
<dbReference type="InterPro" id="IPR029058">
    <property type="entry name" value="AB_hydrolase_fold"/>
</dbReference>
<proteinExistence type="predicted"/>
<organism evidence="2 3">
    <name type="scientific">Silvimonas terrae</name>
    <dbReference type="NCBI Taxonomy" id="300266"/>
    <lineage>
        <taxon>Bacteria</taxon>
        <taxon>Pseudomonadati</taxon>
        <taxon>Pseudomonadota</taxon>
        <taxon>Betaproteobacteria</taxon>
        <taxon>Neisseriales</taxon>
        <taxon>Chitinibacteraceae</taxon>
        <taxon>Silvimonas</taxon>
    </lineage>
</organism>
<dbReference type="InterPro" id="IPR050471">
    <property type="entry name" value="AB_hydrolase"/>
</dbReference>
<feature type="domain" description="AB hydrolase-1" evidence="1">
    <location>
        <begin position="23"/>
        <end position="149"/>
    </location>
</feature>
<dbReference type="RefSeq" id="WP_184098549.1">
    <property type="nucleotide sequence ID" value="NZ_JACHHN010000002.1"/>
</dbReference>
<dbReference type="Proteomes" id="UP000543030">
    <property type="component" value="Unassembled WGS sequence"/>
</dbReference>
<dbReference type="SUPFAM" id="SSF53474">
    <property type="entry name" value="alpha/beta-Hydrolases"/>
    <property type="match status" value="1"/>
</dbReference>
<accession>A0A840RAP4</accession>
<keyword evidence="3" id="KW-1185">Reference proteome</keyword>
<dbReference type="InterPro" id="IPR000073">
    <property type="entry name" value="AB_hydrolase_1"/>
</dbReference>
<gene>
    <name evidence="2" type="ORF">HNQ50_001201</name>
</gene>